<accession>A0A1R2AMC5</accession>
<name>A0A1R2AMC5_9CILI</name>
<dbReference type="Proteomes" id="UP000187209">
    <property type="component" value="Unassembled WGS sequence"/>
</dbReference>
<organism evidence="1 2">
    <name type="scientific">Stentor coeruleus</name>
    <dbReference type="NCBI Taxonomy" id="5963"/>
    <lineage>
        <taxon>Eukaryota</taxon>
        <taxon>Sar</taxon>
        <taxon>Alveolata</taxon>
        <taxon>Ciliophora</taxon>
        <taxon>Postciliodesmatophora</taxon>
        <taxon>Heterotrichea</taxon>
        <taxon>Heterotrichida</taxon>
        <taxon>Stentoridae</taxon>
        <taxon>Stentor</taxon>
    </lineage>
</organism>
<evidence type="ECO:0000313" key="2">
    <source>
        <dbReference type="Proteomes" id="UP000187209"/>
    </source>
</evidence>
<comment type="caution">
    <text evidence="1">The sequence shown here is derived from an EMBL/GenBank/DDBJ whole genome shotgun (WGS) entry which is preliminary data.</text>
</comment>
<reference evidence="1 2" key="1">
    <citation type="submission" date="2016-11" db="EMBL/GenBank/DDBJ databases">
        <title>The macronuclear genome of Stentor coeruleus: a giant cell with tiny introns.</title>
        <authorList>
            <person name="Slabodnick M."/>
            <person name="Ruby J.G."/>
            <person name="Reiff S.B."/>
            <person name="Swart E.C."/>
            <person name="Gosai S."/>
            <person name="Prabakaran S."/>
            <person name="Witkowska E."/>
            <person name="Larue G.E."/>
            <person name="Fisher S."/>
            <person name="Freeman R.M."/>
            <person name="Gunawardena J."/>
            <person name="Chu W."/>
            <person name="Stover N.A."/>
            <person name="Gregory B.D."/>
            <person name="Nowacki M."/>
            <person name="Derisi J."/>
            <person name="Roy S.W."/>
            <person name="Marshall W.F."/>
            <person name="Sood P."/>
        </authorList>
    </citation>
    <scope>NUCLEOTIDE SEQUENCE [LARGE SCALE GENOMIC DNA]</scope>
    <source>
        <strain evidence="1">WM001</strain>
    </source>
</reference>
<protein>
    <submittedName>
        <fullName evidence="1">Uncharacterized protein</fullName>
    </submittedName>
</protein>
<evidence type="ECO:0000313" key="1">
    <source>
        <dbReference type="EMBL" id="OMJ65659.1"/>
    </source>
</evidence>
<gene>
    <name evidence="1" type="ORF">SteCoe_37833</name>
</gene>
<dbReference type="AlphaFoldDB" id="A0A1R2AMC5"/>
<keyword evidence="2" id="KW-1185">Reference proteome</keyword>
<proteinExistence type="predicted"/>
<sequence>MDFTDYEEELITSAGQNIEICDNIYLIDLLRLEYSQDMSASFLKKYLNDISRNQDFKTIENYQNLQKKSIVLLENFNVLIYSHKIIYITCNFQTSDISRVNLKSFLELNYSSGEIEVYEIPAEKDFSYIFAYLCENAINGNTEEQPMMKSLNFEYVKAMVKEKIYEYIYSNSKLKNNDLLIKIHEAKELIQTSNLVLSFDCEKKSLGTSVTEFSAFATNCKPNCDLLINSNFRSSIESLEYTASDDIGKTETSFRLSNTVNGRLPRLSGGSLVMAETPSKEIKKSFGDYTEFMESPKFSSRNTSPYRKIVITPVTSPKQSTYSIQEVKSILLPGIKKDMKGSPIEKTFMRKNKSNGIRTFNYQDFESKYVATEMHSSYEVNRSKTIFEGKKSSCQCQSCEIF</sequence>
<dbReference type="EMBL" id="MPUH01002009">
    <property type="protein sequence ID" value="OMJ65659.1"/>
    <property type="molecule type" value="Genomic_DNA"/>
</dbReference>